<accession>A0A382MA36</accession>
<name>A0A382MA36_9ZZZZ</name>
<feature type="non-terminal residue" evidence="1">
    <location>
        <position position="111"/>
    </location>
</feature>
<reference evidence="1" key="1">
    <citation type="submission" date="2018-05" db="EMBL/GenBank/DDBJ databases">
        <authorList>
            <person name="Lanie J.A."/>
            <person name="Ng W.-L."/>
            <person name="Kazmierczak K.M."/>
            <person name="Andrzejewski T.M."/>
            <person name="Davidsen T.M."/>
            <person name="Wayne K.J."/>
            <person name="Tettelin H."/>
            <person name="Glass J.I."/>
            <person name="Rusch D."/>
            <person name="Podicherti R."/>
            <person name="Tsui H.-C.T."/>
            <person name="Winkler M.E."/>
        </authorList>
    </citation>
    <scope>NUCLEOTIDE SEQUENCE</scope>
</reference>
<organism evidence="1">
    <name type="scientific">marine metagenome</name>
    <dbReference type="NCBI Taxonomy" id="408172"/>
    <lineage>
        <taxon>unclassified sequences</taxon>
        <taxon>metagenomes</taxon>
        <taxon>ecological metagenomes</taxon>
    </lineage>
</organism>
<dbReference type="EMBL" id="UINC01091834">
    <property type="protein sequence ID" value="SVC44905.1"/>
    <property type="molecule type" value="Genomic_DNA"/>
</dbReference>
<protein>
    <submittedName>
        <fullName evidence="1">Uncharacterized protein</fullName>
    </submittedName>
</protein>
<sequence>MSWWLGAGVGFLRGGPVGALVGGAIEHFLTKKAKSTLKQGLPGICDQGLFVGCLVVALTRVAMVKNSVTQHDIAVIYNFFIKNLHYGREDLKYVDYFIAETRRVSPDLKPI</sequence>
<gene>
    <name evidence="1" type="ORF">METZ01_LOCUS297759</name>
</gene>
<evidence type="ECO:0000313" key="1">
    <source>
        <dbReference type="EMBL" id="SVC44905.1"/>
    </source>
</evidence>
<proteinExistence type="predicted"/>
<dbReference type="AlphaFoldDB" id="A0A382MA36"/>